<organism evidence="2 3">
    <name type="scientific">Paracraurococcus ruber</name>
    <dbReference type="NCBI Taxonomy" id="77675"/>
    <lineage>
        <taxon>Bacteria</taxon>
        <taxon>Pseudomonadati</taxon>
        <taxon>Pseudomonadota</taxon>
        <taxon>Alphaproteobacteria</taxon>
        <taxon>Acetobacterales</taxon>
        <taxon>Roseomonadaceae</taxon>
        <taxon>Paracraurococcus</taxon>
    </lineage>
</organism>
<dbReference type="InterPro" id="IPR002938">
    <property type="entry name" value="FAD-bd"/>
</dbReference>
<dbReference type="EMBL" id="NRSG01000567">
    <property type="protein sequence ID" value="MBK1662442.1"/>
    <property type="molecule type" value="Genomic_DNA"/>
</dbReference>
<gene>
    <name evidence="2" type="ORF">CKO45_30140</name>
</gene>
<sequence length="217" mass="21658">MIGTAVIGAGPAGCAAAIALARAGEEVLLLERQAAARESVCGEFLGDDAARALRALGLDPSALGGVPLHRARVAWRGQAAEFALPFPAWALPRRLLDGALRAAAGDVLRAGVTVLGAAPRDGAWHLRTSAGDILARRLVLASGKHALRGHPRTPARPGAVGVKLHLAGVEAGQAVTLLPFAGGYAGLQPLPGGGANLCAALPGEAGAAARDPAAFLA</sequence>
<comment type="caution">
    <text evidence="2">The sequence shown here is derived from an EMBL/GenBank/DDBJ whole genome shotgun (WGS) entry which is preliminary data.</text>
</comment>
<dbReference type="InterPro" id="IPR050407">
    <property type="entry name" value="Geranylgeranyl_reductase"/>
</dbReference>
<evidence type="ECO:0000313" key="2">
    <source>
        <dbReference type="EMBL" id="MBK1662442.1"/>
    </source>
</evidence>
<name>A0ABS1D6C8_9PROT</name>
<protein>
    <recommendedName>
        <fullName evidence="1">FAD-binding domain-containing protein</fullName>
    </recommendedName>
</protein>
<reference evidence="2 3" key="1">
    <citation type="journal article" date="2020" name="Microorganisms">
        <title>Osmotic Adaptation and Compatible Solute Biosynthesis of Phototrophic Bacteria as Revealed from Genome Analyses.</title>
        <authorList>
            <person name="Imhoff J.F."/>
            <person name="Rahn T."/>
            <person name="Kunzel S."/>
            <person name="Keller A."/>
            <person name="Neulinger S.C."/>
        </authorList>
    </citation>
    <scope>NUCLEOTIDE SEQUENCE [LARGE SCALE GENOMIC DNA]</scope>
    <source>
        <strain evidence="2 3">DSM 15382</strain>
    </source>
</reference>
<dbReference type="PANTHER" id="PTHR42685">
    <property type="entry name" value="GERANYLGERANYL DIPHOSPHATE REDUCTASE"/>
    <property type="match status" value="1"/>
</dbReference>
<feature type="non-terminal residue" evidence="2">
    <location>
        <position position="217"/>
    </location>
</feature>
<evidence type="ECO:0000259" key="1">
    <source>
        <dbReference type="Pfam" id="PF01494"/>
    </source>
</evidence>
<feature type="domain" description="FAD-binding" evidence="1">
    <location>
        <begin position="4"/>
        <end position="62"/>
    </location>
</feature>
<dbReference type="PANTHER" id="PTHR42685:SF22">
    <property type="entry name" value="CONDITIONED MEDIUM FACTOR RECEPTOR 1"/>
    <property type="match status" value="1"/>
</dbReference>
<dbReference type="Gene3D" id="3.50.50.60">
    <property type="entry name" value="FAD/NAD(P)-binding domain"/>
    <property type="match status" value="1"/>
</dbReference>
<keyword evidence="3" id="KW-1185">Reference proteome</keyword>
<dbReference type="InterPro" id="IPR036188">
    <property type="entry name" value="FAD/NAD-bd_sf"/>
</dbReference>
<accession>A0ABS1D6C8</accession>
<dbReference type="Pfam" id="PF01494">
    <property type="entry name" value="FAD_binding_3"/>
    <property type="match status" value="1"/>
</dbReference>
<dbReference type="RefSeq" id="WP_200306770.1">
    <property type="nucleotide sequence ID" value="NZ_NRSG01000567.1"/>
</dbReference>
<proteinExistence type="predicted"/>
<evidence type="ECO:0000313" key="3">
    <source>
        <dbReference type="Proteomes" id="UP000697995"/>
    </source>
</evidence>
<dbReference type="SUPFAM" id="SSF51905">
    <property type="entry name" value="FAD/NAD(P)-binding domain"/>
    <property type="match status" value="1"/>
</dbReference>
<dbReference type="Proteomes" id="UP000697995">
    <property type="component" value="Unassembled WGS sequence"/>
</dbReference>